<protein>
    <submittedName>
        <fullName evidence="2">Na+-dependent bicarbonate transporter superfamily protein</fullName>
    </submittedName>
</protein>
<evidence type="ECO:0000256" key="1">
    <source>
        <dbReference type="SAM" id="Phobius"/>
    </source>
</evidence>
<gene>
    <name evidence="2" type="ORF">SAMN05444004_10164</name>
</gene>
<dbReference type="STRING" id="1244108.SAMN05444004_10164"/>
<dbReference type="InterPro" id="IPR010293">
    <property type="entry name" value="Sbt_1"/>
</dbReference>
<feature type="transmembrane region" description="Helical" evidence="1">
    <location>
        <begin position="53"/>
        <end position="77"/>
    </location>
</feature>
<dbReference type="PANTHER" id="PTHR40400">
    <property type="entry name" value="SLR1512 PROTEIN"/>
    <property type="match status" value="1"/>
</dbReference>
<dbReference type="AlphaFoldDB" id="A0A1H3INU3"/>
<dbReference type="EMBL" id="FNPX01000001">
    <property type="protein sequence ID" value="SDY29370.1"/>
    <property type="molecule type" value="Genomic_DNA"/>
</dbReference>
<reference evidence="3" key="1">
    <citation type="submission" date="2016-10" db="EMBL/GenBank/DDBJ databases">
        <authorList>
            <person name="Varghese N."/>
            <person name="Submissions S."/>
        </authorList>
    </citation>
    <scope>NUCLEOTIDE SEQUENCE [LARGE SCALE GENOMIC DNA]</scope>
    <source>
        <strain evidence="3">DSM 100420</strain>
    </source>
</reference>
<proteinExistence type="predicted"/>
<evidence type="ECO:0000313" key="2">
    <source>
        <dbReference type="EMBL" id="SDY29370.1"/>
    </source>
</evidence>
<dbReference type="PANTHER" id="PTHR40400:SF1">
    <property type="entry name" value="SLR1512 PROTEIN"/>
    <property type="match status" value="1"/>
</dbReference>
<keyword evidence="3" id="KW-1185">Reference proteome</keyword>
<organism evidence="2 3">
    <name type="scientific">Jannaschia faecimaris</name>
    <dbReference type="NCBI Taxonomy" id="1244108"/>
    <lineage>
        <taxon>Bacteria</taxon>
        <taxon>Pseudomonadati</taxon>
        <taxon>Pseudomonadota</taxon>
        <taxon>Alphaproteobacteria</taxon>
        <taxon>Rhodobacterales</taxon>
        <taxon>Roseobacteraceae</taxon>
        <taxon>Jannaschia</taxon>
    </lineage>
</organism>
<sequence>MTFVAGTSGLDGAGLVYDGRVVAVAAVMEAPVILSALWLVARSGAGRPVDGDLWREILLNGSIVLLIGSFAIDWITGTEGLTWIASFIASPFQGVTFPFNLTLGLAIYLSVAGGMVSVVCIVRAERLDTLLDAAFAVVEPHCGVVTVTDCEVLRAERS</sequence>
<accession>A0A1H3INU3</accession>
<keyword evidence="1" id="KW-1133">Transmembrane helix</keyword>
<keyword evidence="1" id="KW-0812">Transmembrane</keyword>
<dbReference type="Proteomes" id="UP000198914">
    <property type="component" value="Unassembled WGS sequence"/>
</dbReference>
<name>A0A1H3INU3_9RHOB</name>
<keyword evidence="1" id="KW-0472">Membrane</keyword>
<feature type="transmembrane region" description="Helical" evidence="1">
    <location>
        <begin position="20"/>
        <end position="41"/>
    </location>
</feature>
<evidence type="ECO:0000313" key="3">
    <source>
        <dbReference type="Proteomes" id="UP000198914"/>
    </source>
</evidence>
<feature type="transmembrane region" description="Helical" evidence="1">
    <location>
        <begin position="97"/>
        <end position="122"/>
    </location>
</feature>
<dbReference type="Pfam" id="PF05982">
    <property type="entry name" value="Sbt_1"/>
    <property type="match status" value="1"/>
</dbReference>